<keyword evidence="2" id="KW-1185">Reference proteome</keyword>
<evidence type="ECO:0000313" key="1">
    <source>
        <dbReference type="EMBL" id="KAJ8664848.1"/>
    </source>
</evidence>
<comment type="caution">
    <text evidence="1">The sequence shown here is derived from an EMBL/GenBank/DDBJ whole genome shotgun (WGS) entry which is preliminary data.</text>
</comment>
<dbReference type="EMBL" id="CM056744">
    <property type="protein sequence ID" value="KAJ8664848.1"/>
    <property type="molecule type" value="Genomic_DNA"/>
</dbReference>
<gene>
    <name evidence="1" type="ORF">QAD02_006510</name>
</gene>
<protein>
    <submittedName>
        <fullName evidence="1">Uncharacterized protein</fullName>
    </submittedName>
</protein>
<dbReference type="Proteomes" id="UP001239111">
    <property type="component" value="Chromosome 4"/>
</dbReference>
<evidence type="ECO:0000313" key="2">
    <source>
        <dbReference type="Proteomes" id="UP001239111"/>
    </source>
</evidence>
<name>A0ACC2N279_9HYME</name>
<accession>A0ACC2N279</accession>
<reference evidence="1" key="1">
    <citation type="submission" date="2023-04" db="EMBL/GenBank/DDBJ databases">
        <title>A chromosome-level genome assembly of the parasitoid wasp Eretmocerus hayati.</title>
        <authorList>
            <person name="Zhong Y."/>
            <person name="Liu S."/>
            <person name="Liu Y."/>
        </authorList>
    </citation>
    <scope>NUCLEOTIDE SEQUENCE</scope>
    <source>
        <strain evidence="1">ZJU_SS_LIU_2023</strain>
    </source>
</reference>
<organism evidence="1 2">
    <name type="scientific">Eretmocerus hayati</name>
    <dbReference type="NCBI Taxonomy" id="131215"/>
    <lineage>
        <taxon>Eukaryota</taxon>
        <taxon>Metazoa</taxon>
        <taxon>Ecdysozoa</taxon>
        <taxon>Arthropoda</taxon>
        <taxon>Hexapoda</taxon>
        <taxon>Insecta</taxon>
        <taxon>Pterygota</taxon>
        <taxon>Neoptera</taxon>
        <taxon>Endopterygota</taxon>
        <taxon>Hymenoptera</taxon>
        <taxon>Apocrita</taxon>
        <taxon>Proctotrupomorpha</taxon>
        <taxon>Chalcidoidea</taxon>
        <taxon>Aphelinidae</taxon>
        <taxon>Aphelininae</taxon>
        <taxon>Eretmocerus</taxon>
    </lineage>
</organism>
<sequence>MYLGIQYPIDISGEVLLPEVNGSYQVSGFDSKSNKDFVCDISYSYVNTVMKFKLILDPFFSLKSKIELKVLDDQIKEAKLSMDGCSIDQMKTELKNDFEQRVRNAKIKIVEAIAAKMTKEIEPRVTDILPRLARQVASEIIENFGVKLDPYFTDNDQEFLIDIHVTKNDG</sequence>
<proteinExistence type="predicted"/>